<dbReference type="Proteomes" id="UP000693946">
    <property type="component" value="Linkage Group LG4"/>
</dbReference>
<dbReference type="AlphaFoldDB" id="A0AAV6QRL7"/>
<sequence>MTLLTEGEVDVKAPNPLTRRILLSQISELYDIIGLTTPVKQKGGILARKAFQEAGKLTKDTWDESLSDELRGKAIELFMEWQKGPEFLSSPVEDCPTKSAAKVAADATETESKLQKNDFTAVLTRTQAKKIIFRW</sequence>
<reference evidence="1 2" key="1">
    <citation type="journal article" date="2021" name="Sci. Rep.">
        <title>Chromosome anchoring in Senegalese sole (Solea senegalensis) reveals sex-associated markers and genome rearrangements in flatfish.</title>
        <authorList>
            <person name="Guerrero-Cozar I."/>
            <person name="Gomez-Garrido J."/>
            <person name="Berbel C."/>
            <person name="Martinez-Blanch J.F."/>
            <person name="Alioto T."/>
            <person name="Claros M.G."/>
            <person name="Gagnaire P.A."/>
            <person name="Manchado M."/>
        </authorList>
    </citation>
    <scope>NUCLEOTIDE SEQUENCE [LARGE SCALE GENOMIC DNA]</scope>
    <source>
        <strain evidence="1">Sse05_10M</strain>
    </source>
</reference>
<proteinExistence type="predicted"/>
<protein>
    <submittedName>
        <fullName evidence="1">Uncharacterized protein</fullName>
    </submittedName>
</protein>
<gene>
    <name evidence="1" type="ORF">JOB18_039508</name>
</gene>
<dbReference type="EMBL" id="JAGKHQ010000016">
    <property type="protein sequence ID" value="KAG7494893.1"/>
    <property type="molecule type" value="Genomic_DNA"/>
</dbReference>
<evidence type="ECO:0000313" key="2">
    <source>
        <dbReference type="Proteomes" id="UP000693946"/>
    </source>
</evidence>
<dbReference type="Pfam" id="PF05380">
    <property type="entry name" value="Peptidase_A17"/>
    <property type="match status" value="1"/>
</dbReference>
<organism evidence="1 2">
    <name type="scientific">Solea senegalensis</name>
    <name type="common">Senegalese sole</name>
    <dbReference type="NCBI Taxonomy" id="28829"/>
    <lineage>
        <taxon>Eukaryota</taxon>
        <taxon>Metazoa</taxon>
        <taxon>Chordata</taxon>
        <taxon>Craniata</taxon>
        <taxon>Vertebrata</taxon>
        <taxon>Euteleostomi</taxon>
        <taxon>Actinopterygii</taxon>
        <taxon>Neopterygii</taxon>
        <taxon>Teleostei</taxon>
        <taxon>Neoteleostei</taxon>
        <taxon>Acanthomorphata</taxon>
        <taxon>Carangaria</taxon>
        <taxon>Pleuronectiformes</taxon>
        <taxon>Pleuronectoidei</taxon>
        <taxon>Soleidae</taxon>
        <taxon>Solea</taxon>
    </lineage>
</organism>
<evidence type="ECO:0000313" key="1">
    <source>
        <dbReference type="EMBL" id="KAG7494893.1"/>
    </source>
</evidence>
<accession>A0AAV6QRL7</accession>
<keyword evidence="2" id="KW-1185">Reference proteome</keyword>
<comment type="caution">
    <text evidence="1">The sequence shown here is derived from an EMBL/GenBank/DDBJ whole genome shotgun (WGS) entry which is preliminary data.</text>
</comment>
<dbReference type="InterPro" id="IPR008042">
    <property type="entry name" value="Retrotrans_Pao"/>
</dbReference>
<name>A0AAV6QRL7_SOLSE</name>